<accession>A0ABT8HNR6</accession>
<dbReference type="RefSeq" id="WP_011779714.1">
    <property type="nucleotide sequence ID" value="NZ_CP070380.1"/>
</dbReference>
<evidence type="ECO:0000259" key="4">
    <source>
        <dbReference type="Pfam" id="PF01872"/>
    </source>
</evidence>
<dbReference type="SUPFAM" id="SSF53597">
    <property type="entry name" value="Dihydrofolate reductase-like"/>
    <property type="match status" value="1"/>
</dbReference>
<dbReference type="InterPro" id="IPR050765">
    <property type="entry name" value="Riboflavin_Biosynth_HTPR"/>
</dbReference>
<evidence type="ECO:0000256" key="1">
    <source>
        <dbReference type="ARBA" id="ARBA00005104"/>
    </source>
</evidence>
<comment type="caution">
    <text evidence="5">The sequence shown here is derived from an EMBL/GenBank/DDBJ whole genome shotgun (WGS) entry which is preliminary data.</text>
</comment>
<evidence type="ECO:0000256" key="2">
    <source>
        <dbReference type="ARBA" id="ARBA00022857"/>
    </source>
</evidence>
<keyword evidence="2" id="KW-0521">NADP</keyword>
<keyword evidence="3" id="KW-0560">Oxidoreductase</keyword>
<dbReference type="Pfam" id="PF01872">
    <property type="entry name" value="RibD_C"/>
    <property type="match status" value="1"/>
</dbReference>
<dbReference type="NCBIfam" id="NF010664">
    <property type="entry name" value="PRK14059.1-2"/>
    <property type="match status" value="1"/>
</dbReference>
<feature type="domain" description="Bacterial bifunctional deaminase-reductase C-terminal" evidence="4">
    <location>
        <begin position="38"/>
        <end position="249"/>
    </location>
</feature>
<dbReference type="NCBIfam" id="NF010663">
    <property type="entry name" value="PRK14059.1-1"/>
    <property type="match status" value="1"/>
</dbReference>
<dbReference type="PANTHER" id="PTHR38011">
    <property type="entry name" value="DIHYDROFOLATE REDUCTASE FAMILY PROTEIN (AFU_ORTHOLOGUE AFUA_8G06820)"/>
    <property type="match status" value="1"/>
</dbReference>
<dbReference type="EMBL" id="JAUHTC010000101">
    <property type="protein sequence ID" value="MDN4522400.1"/>
    <property type="molecule type" value="Genomic_DNA"/>
</dbReference>
<comment type="pathway">
    <text evidence="1">Cofactor biosynthesis; riboflavin biosynthesis.</text>
</comment>
<name>A0ABT8HNR6_MYCAO</name>
<sequence length="264" mass="27703">MSGDGDGTQFTLLGRIEELGAEGVAAHYGYPDGLQSCWVRANMIASVDGGATSGGKSGGLGGDGDRALFATLRDLADVIVVGAATVRVENYSGVQLGAAERLARQRRGQAEVPPVAVLTRSGLLDRDAKLFHLTDVPPLILTSSDAVEDTRQRLGAVAEVVDASGPAPDSVDLRTALDLLAERGLVRVLTEGGPGILGMFTEQDLLDELCLTVAPLLLGGGSARIVTGLGEVRSDLALLHALTDDRGFLYLRYVRDRLARDAER</sequence>
<dbReference type="PANTHER" id="PTHR38011:SF7">
    <property type="entry name" value="2,5-DIAMINO-6-RIBOSYLAMINO-4(3H)-PYRIMIDINONE 5'-PHOSPHATE REDUCTASE"/>
    <property type="match status" value="1"/>
</dbReference>
<evidence type="ECO:0000313" key="5">
    <source>
        <dbReference type="EMBL" id="MDN4522400.1"/>
    </source>
</evidence>
<gene>
    <name evidence="5" type="ORF">QYF68_31945</name>
</gene>
<evidence type="ECO:0000313" key="6">
    <source>
        <dbReference type="Proteomes" id="UP001172687"/>
    </source>
</evidence>
<dbReference type="Gene3D" id="3.40.430.10">
    <property type="entry name" value="Dihydrofolate Reductase, subunit A"/>
    <property type="match status" value="1"/>
</dbReference>
<dbReference type="Proteomes" id="UP001172687">
    <property type="component" value="Unassembled WGS sequence"/>
</dbReference>
<keyword evidence="6" id="KW-1185">Reference proteome</keyword>
<organism evidence="5 6">
    <name type="scientific">Mycolicibacterium austroafricanum</name>
    <name type="common">Mycobacterium austroafricanum</name>
    <dbReference type="NCBI Taxonomy" id="39687"/>
    <lineage>
        <taxon>Bacteria</taxon>
        <taxon>Bacillati</taxon>
        <taxon>Actinomycetota</taxon>
        <taxon>Actinomycetes</taxon>
        <taxon>Mycobacteriales</taxon>
        <taxon>Mycobacteriaceae</taxon>
        <taxon>Mycolicibacterium</taxon>
    </lineage>
</organism>
<evidence type="ECO:0000256" key="3">
    <source>
        <dbReference type="ARBA" id="ARBA00023002"/>
    </source>
</evidence>
<dbReference type="InterPro" id="IPR002734">
    <property type="entry name" value="RibDG_C"/>
</dbReference>
<proteinExistence type="predicted"/>
<dbReference type="NCBIfam" id="NF010665">
    <property type="entry name" value="PRK14059.1-4"/>
    <property type="match status" value="1"/>
</dbReference>
<dbReference type="InterPro" id="IPR024072">
    <property type="entry name" value="DHFR-like_dom_sf"/>
</dbReference>
<protein>
    <submittedName>
        <fullName evidence="5">Pyrimidine reductase family protein</fullName>
    </submittedName>
</protein>
<reference evidence="5" key="1">
    <citation type="submission" date="2023-07" db="EMBL/GenBank/DDBJ databases">
        <title>Degradation of tert-butanol by M. austroafricanum TBA100.</title>
        <authorList>
            <person name="Helbich S."/>
            <person name="Vainshtein Y."/>
        </authorList>
    </citation>
    <scope>NUCLEOTIDE SEQUENCE</scope>
    <source>
        <strain evidence="5">TBA100</strain>
    </source>
</reference>